<proteinExistence type="predicted"/>
<dbReference type="HOGENOM" id="CLU_778385_0_0_1"/>
<keyword evidence="1" id="KW-0963">Cytoplasm</keyword>
<protein>
    <submittedName>
        <fullName evidence="4">Uncharacterized protein</fullName>
    </submittedName>
</protein>
<dbReference type="InterPro" id="IPR016650">
    <property type="entry name" value="eIF3e"/>
</dbReference>
<organism evidence="4 5">
    <name type="scientific">Amanita muscaria (strain Koide BX008)</name>
    <dbReference type="NCBI Taxonomy" id="946122"/>
    <lineage>
        <taxon>Eukaryota</taxon>
        <taxon>Fungi</taxon>
        <taxon>Dikarya</taxon>
        <taxon>Basidiomycota</taxon>
        <taxon>Agaricomycotina</taxon>
        <taxon>Agaricomycetes</taxon>
        <taxon>Agaricomycetidae</taxon>
        <taxon>Agaricales</taxon>
        <taxon>Pluteineae</taxon>
        <taxon>Amanitaceae</taxon>
        <taxon>Amanita</taxon>
    </lineage>
</organism>
<sequence length="356" mass="40210">MFGTSSPSVGLIYDALYTAICIPSHRLPPSLFTTNGGREEKTETRIELRTFRYFLSEIAAWARDEKIVLNGLTQRVDKDVAVHELIDAYSLGYLLPRSIVLPNRDGTRMDITKDEVLTLSESLLVVHSSYSGLKLATPILALSVDERKLASGIVTGTWEVAQKNSSLYVKPLTVVVIHHLTSLLTSTSSHVVSGHALAQLHSRTWLMHWFLFVYFSHSRGRTLLFDLATSTQIKPPARGSCATFLLLPFFLARQTALGSPPTEEYQYQDPKALNEAVDVVENAFFFGEFKDDILDDARYLISVRRLISDLSERLNLTRDEGEKWIVNLIRETRMGADVKNDLEKVILRTFLFLLQF</sequence>
<dbReference type="STRING" id="946122.A0A0C2SUD5"/>
<reference evidence="4 5" key="1">
    <citation type="submission" date="2014-04" db="EMBL/GenBank/DDBJ databases">
        <title>Evolutionary Origins and Diversification of the Mycorrhizal Mutualists.</title>
        <authorList>
            <consortium name="DOE Joint Genome Institute"/>
            <consortium name="Mycorrhizal Genomics Consortium"/>
            <person name="Kohler A."/>
            <person name="Kuo A."/>
            <person name="Nagy L.G."/>
            <person name="Floudas D."/>
            <person name="Copeland A."/>
            <person name="Barry K.W."/>
            <person name="Cichocki N."/>
            <person name="Veneault-Fourrey C."/>
            <person name="LaButti K."/>
            <person name="Lindquist E.A."/>
            <person name="Lipzen A."/>
            <person name="Lundell T."/>
            <person name="Morin E."/>
            <person name="Murat C."/>
            <person name="Riley R."/>
            <person name="Ohm R."/>
            <person name="Sun H."/>
            <person name="Tunlid A."/>
            <person name="Henrissat B."/>
            <person name="Grigoriev I.V."/>
            <person name="Hibbett D.S."/>
            <person name="Martin F."/>
        </authorList>
    </citation>
    <scope>NUCLEOTIDE SEQUENCE [LARGE SCALE GENOMIC DNA]</scope>
    <source>
        <strain evidence="4 5">Koide BX008</strain>
    </source>
</reference>
<evidence type="ECO:0000256" key="2">
    <source>
        <dbReference type="ARBA" id="ARBA00022540"/>
    </source>
</evidence>
<dbReference type="GO" id="GO:0005852">
    <property type="term" value="C:eukaryotic translation initiation factor 3 complex"/>
    <property type="evidence" value="ECO:0007669"/>
    <property type="project" value="InterPro"/>
</dbReference>
<dbReference type="GO" id="GO:0003743">
    <property type="term" value="F:translation initiation factor activity"/>
    <property type="evidence" value="ECO:0007669"/>
    <property type="project" value="UniProtKB-KW"/>
</dbReference>
<keyword evidence="3" id="KW-0648">Protein biosynthesis</keyword>
<keyword evidence="5" id="KW-1185">Reference proteome</keyword>
<dbReference type="InParanoid" id="A0A0C2SUD5"/>
<dbReference type="OrthoDB" id="417252at2759"/>
<dbReference type="EMBL" id="KN818361">
    <property type="protein sequence ID" value="KIL57664.1"/>
    <property type="molecule type" value="Genomic_DNA"/>
</dbReference>
<gene>
    <name evidence="4" type="ORF">M378DRAFT_16082</name>
</gene>
<name>A0A0C2SUD5_AMAMK</name>
<dbReference type="AlphaFoldDB" id="A0A0C2SUD5"/>
<evidence type="ECO:0000313" key="4">
    <source>
        <dbReference type="EMBL" id="KIL57664.1"/>
    </source>
</evidence>
<evidence type="ECO:0000256" key="3">
    <source>
        <dbReference type="ARBA" id="ARBA00022917"/>
    </source>
</evidence>
<dbReference type="Proteomes" id="UP000054549">
    <property type="component" value="Unassembled WGS sequence"/>
</dbReference>
<evidence type="ECO:0000313" key="5">
    <source>
        <dbReference type="Proteomes" id="UP000054549"/>
    </source>
</evidence>
<evidence type="ECO:0000256" key="1">
    <source>
        <dbReference type="ARBA" id="ARBA00022490"/>
    </source>
</evidence>
<dbReference type="PANTHER" id="PTHR10317">
    <property type="entry name" value="EUKARYOTIC TRANSLATION INITIATION FACTOR 3 SUBUNIT E"/>
    <property type="match status" value="1"/>
</dbReference>
<keyword evidence="2" id="KW-0396">Initiation factor</keyword>
<accession>A0A0C2SUD5</accession>